<evidence type="ECO:0000313" key="1">
    <source>
        <dbReference type="EMBL" id="GAI28070.1"/>
    </source>
</evidence>
<dbReference type="AlphaFoldDB" id="X1NMQ2"/>
<gene>
    <name evidence="1" type="ORF">S06H3_34209</name>
</gene>
<name>X1NMQ2_9ZZZZ</name>
<reference evidence="1" key="1">
    <citation type="journal article" date="2014" name="Front. Microbiol.">
        <title>High frequency of phylogenetically diverse reductive dehalogenase-homologous genes in deep subseafloor sedimentary metagenomes.</title>
        <authorList>
            <person name="Kawai M."/>
            <person name="Futagami T."/>
            <person name="Toyoda A."/>
            <person name="Takaki Y."/>
            <person name="Nishi S."/>
            <person name="Hori S."/>
            <person name="Arai W."/>
            <person name="Tsubouchi T."/>
            <person name="Morono Y."/>
            <person name="Uchiyama I."/>
            <person name="Ito T."/>
            <person name="Fujiyama A."/>
            <person name="Inagaki F."/>
            <person name="Takami H."/>
        </authorList>
    </citation>
    <scope>NUCLEOTIDE SEQUENCE</scope>
    <source>
        <strain evidence="1">Expedition CK06-06</strain>
    </source>
</reference>
<proteinExistence type="predicted"/>
<sequence length="64" mass="7587">MSAEDYDKGWFRITEPLDGVVTARQEAAIRVYAREEGFETLRGYHMRLRMLGWDYYDVLRVVSP</sequence>
<organism evidence="1">
    <name type="scientific">marine sediment metagenome</name>
    <dbReference type="NCBI Taxonomy" id="412755"/>
    <lineage>
        <taxon>unclassified sequences</taxon>
        <taxon>metagenomes</taxon>
        <taxon>ecological metagenomes</taxon>
    </lineage>
</organism>
<protein>
    <submittedName>
        <fullName evidence="1">Uncharacterized protein</fullName>
    </submittedName>
</protein>
<dbReference type="EMBL" id="BARV01020502">
    <property type="protein sequence ID" value="GAI28070.1"/>
    <property type="molecule type" value="Genomic_DNA"/>
</dbReference>
<accession>X1NMQ2</accession>
<comment type="caution">
    <text evidence="1">The sequence shown here is derived from an EMBL/GenBank/DDBJ whole genome shotgun (WGS) entry which is preliminary data.</text>
</comment>